<keyword evidence="3" id="KW-1185">Reference proteome</keyword>
<evidence type="ECO:0000313" key="3">
    <source>
        <dbReference type="Proteomes" id="UP000799753"/>
    </source>
</evidence>
<dbReference type="AlphaFoldDB" id="A0A6A6RHY0"/>
<organism evidence="2 3">
    <name type="scientific">Massarina eburnea CBS 473.64</name>
    <dbReference type="NCBI Taxonomy" id="1395130"/>
    <lineage>
        <taxon>Eukaryota</taxon>
        <taxon>Fungi</taxon>
        <taxon>Dikarya</taxon>
        <taxon>Ascomycota</taxon>
        <taxon>Pezizomycotina</taxon>
        <taxon>Dothideomycetes</taxon>
        <taxon>Pleosporomycetidae</taxon>
        <taxon>Pleosporales</taxon>
        <taxon>Massarineae</taxon>
        <taxon>Massarinaceae</taxon>
        <taxon>Massarina</taxon>
    </lineage>
</organism>
<gene>
    <name evidence="2" type="ORF">P280DRAFT_209347</name>
</gene>
<feature type="region of interest" description="Disordered" evidence="1">
    <location>
        <begin position="119"/>
        <end position="149"/>
    </location>
</feature>
<reference evidence="2" key="1">
    <citation type="journal article" date="2020" name="Stud. Mycol.">
        <title>101 Dothideomycetes genomes: a test case for predicting lifestyles and emergence of pathogens.</title>
        <authorList>
            <person name="Haridas S."/>
            <person name="Albert R."/>
            <person name="Binder M."/>
            <person name="Bloem J."/>
            <person name="Labutti K."/>
            <person name="Salamov A."/>
            <person name="Andreopoulos B."/>
            <person name="Baker S."/>
            <person name="Barry K."/>
            <person name="Bills G."/>
            <person name="Bluhm B."/>
            <person name="Cannon C."/>
            <person name="Castanera R."/>
            <person name="Culley D."/>
            <person name="Daum C."/>
            <person name="Ezra D."/>
            <person name="Gonzalez J."/>
            <person name="Henrissat B."/>
            <person name="Kuo A."/>
            <person name="Liang C."/>
            <person name="Lipzen A."/>
            <person name="Lutzoni F."/>
            <person name="Magnuson J."/>
            <person name="Mondo S."/>
            <person name="Nolan M."/>
            <person name="Ohm R."/>
            <person name="Pangilinan J."/>
            <person name="Park H.-J."/>
            <person name="Ramirez L."/>
            <person name="Alfaro M."/>
            <person name="Sun H."/>
            <person name="Tritt A."/>
            <person name="Yoshinaga Y."/>
            <person name="Zwiers L.-H."/>
            <person name="Turgeon B."/>
            <person name="Goodwin S."/>
            <person name="Spatafora J."/>
            <person name="Crous P."/>
            <person name="Grigoriev I."/>
        </authorList>
    </citation>
    <scope>NUCLEOTIDE SEQUENCE</scope>
    <source>
        <strain evidence="2">CBS 473.64</strain>
    </source>
</reference>
<evidence type="ECO:0000313" key="2">
    <source>
        <dbReference type="EMBL" id="KAF2634896.1"/>
    </source>
</evidence>
<protein>
    <submittedName>
        <fullName evidence="2">Uncharacterized protein</fullName>
    </submittedName>
</protein>
<proteinExistence type="predicted"/>
<evidence type="ECO:0000256" key="1">
    <source>
        <dbReference type="SAM" id="MobiDB-lite"/>
    </source>
</evidence>
<dbReference type="Proteomes" id="UP000799753">
    <property type="component" value="Unassembled WGS sequence"/>
</dbReference>
<accession>A0A6A6RHY0</accession>
<dbReference type="EMBL" id="MU006813">
    <property type="protein sequence ID" value="KAF2634896.1"/>
    <property type="molecule type" value="Genomic_DNA"/>
</dbReference>
<name>A0A6A6RHY0_9PLEO</name>
<sequence length="149" mass="16168">MFLRGARSSEPCRKRSTTDIRCISTAQVQVDSRGVGYVLGVCRQPPGLLLLGGGLRQSGEVRHLAFVETPHPILQALRTRVAGCESIDQRVLLIRSPRSRRWRGKADGTAGGRACEPVNCERRAGGWPTPHGLPPKPARSFGPSLAPPR</sequence>